<dbReference type="SUPFAM" id="SSF52402">
    <property type="entry name" value="Adenine nucleotide alpha hydrolases-like"/>
    <property type="match status" value="1"/>
</dbReference>
<evidence type="ECO:0000259" key="4">
    <source>
        <dbReference type="PROSITE" id="PS51278"/>
    </source>
</evidence>
<reference evidence="5 6" key="1">
    <citation type="submission" date="2024-04" db="EMBL/GenBank/DDBJ databases">
        <title>Phyllosticta paracitricarpa is synonymous to the EU quarantine fungus P. citricarpa based on phylogenomic analyses.</title>
        <authorList>
            <consortium name="Lawrence Berkeley National Laboratory"/>
            <person name="Van Ingen-Buijs V.A."/>
            <person name="Van Westerhoven A.C."/>
            <person name="Haridas S."/>
            <person name="Skiadas P."/>
            <person name="Martin F."/>
            <person name="Groenewald J.Z."/>
            <person name="Crous P.W."/>
            <person name="Seidl M.F."/>
        </authorList>
    </citation>
    <scope>NUCLEOTIDE SEQUENCE [LARGE SCALE GENOMIC DNA]</scope>
    <source>
        <strain evidence="5 6">CBS 123371</strain>
    </source>
</reference>
<gene>
    <name evidence="5" type="ORF">IWZ03DRAFT_387855</name>
</gene>
<dbReference type="PROSITE" id="PS51278">
    <property type="entry name" value="GATASE_TYPE_2"/>
    <property type="match status" value="1"/>
</dbReference>
<proteinExistence type="predicted"/>
<evidence type="ECO:0000313" key="5">
    <source>
        <dbReference type="EMBL" id="KAK7510970.1"/>
    </source>
</evidence>
<dbReference type="InterPro" id="IPR001962">
    <property type="entry name" value="Asn_synthase"/>
</dbReference>
<comment type="caution">
    <text evidence="5">The sequence shown here is derived from an EMBL/GenBank/DDBJ whole genome shotgun (WGS) entry which is preliminary data.</text>
</comment>
<dbReference type="Pfam" id="PF13537">
    <property type="entry name" value="GATase_7"/>
    <property type="match status" value="1"/>
</dbReference>
<evidence type="ECO:0000256" key="1">
    <source>
        <dbReference type="ARBA" id="ARBA00022605"/>
    </source>
</evidence>
<feature type="domain" description="Glutamine amidotransferase type-2" evidence="4">
    <location>
        <begin position="23"/>
        <end position="201"/>
    </location>
</feature>
<dbReference type="Gene3D" id="3.40.50.620">
    <property type="entry name" value="HUPs"/>
    <property type="match status" value="1"/>
</dbReference>
<dbReference type="EMBL" id="JBBPHU010000013">
    <property type="protein sequence ID" value="KAK7510970.1"/>
    <property type="molecule type" value="Genomic_DNA"/>
</dbReference>
<dbReference type="Gene3D" id="3.60.20.10">
    <property type="entry name" value="Glutamine Phosphoribosylpyrophosphate, subunit 1, domain 1"/>
    <property type="match status" value="1"/>
</dbReference>
<keyword evidence="1" id="KW-0028">Amino-acid biosynthesis</keyword>
<dbReference type="PANTHER" id="PTHR45937">
    <property type="entry name" value="ASPARAGINE SYNTHETASE DOMAIN-CONTAINING PROTEIN 1"/>
    <property type="match status" value="1"/>
</dbReference>
<evidence type="ECO:0000313" key="6">
    <source>
        <dbReference type="Proteomes" id="UP001363622"/>
    </source>
</evidence>
<dbReference type="InterPro" id="IPR051857">
    <property type="entry name" value="Asn_synthetase_domain"/>
</dbReference>
<dbReference type="InterPro" id="IPR017932">
    <property type="entry name" value="GATase_2_dom"/>
</dbReference>
<dbReference type="CDD" id="cd03766">
    <property type="entry name" value="Gn_AT_II_novel"/>
    <property type="match status" value="1"/>
</dbReference>
<dbReference type="Proteomes" id="UP001363622">
    <property type="component" value="Unassembled WGS sequence"/>
</dbReference>
<dbReference type="InterPro" id="IPR014729">
    <property type="entry name" value="Rossmann-like_a/b/a_fold"/>
</dbReference>
<dbReference type="SUPFAM" id="SSF56235">
    <property type="entry name" value="N-terminal nucleophile aminohydrolases (Ntn hydrolases)"/>
    <property type="match status" value="1"/>
</dbReference>
<dbReference type="PANTHER" id="PTHR45937:SF1">
    <property type="entry name" value="ASPARAGINE SYNTHETASE DOMAIN-CONTAINING PROTEIN 1"/>
    <property type="match status" value="1"/>
</dbReference>
<dbReference type="CDD" id="cd01991">
    <property type="entry name" value="Asn_synthase_B_C"/>
    <property type="match status" value="1"/>
</dbReference>
<evidence type="ECO:0000256" key="2">
    <source>
        <dbReference type="ARBA" id="ARBA00022888"/>
    </source>
</evidence>
<name>A0ABR1KFQ6_9PEZI</name>
<keyword evidence="6" id="KW-1185">Reference proteome</keyword>
<organism evidence="5 6">
    <name type="scientific">Phyllosticta citriasiana</name>
    <dbReference type="NCBI Taxonomy" id="595635"/>
    <lineage>
        <taxon>Eukaryota</taxon>
        <taxon>Fungi</taxon>
        <taxon>Dikarya</taxon>
        <taxon>Ascomycota</taxon>
        <taxon>Pezizomycotina</taxon>
        <taxon>Dothideomycetes</taxon>
        <taxon>Dothideomycetes incertae sedis</taxon>
        <taxon>Botryosphaeriales</taxon>
        <taxon>Phyllostictaceae</taxon>
        <taxon>Phyllosticta</taxon>
    </lineage>
</organism>
<dbReference type="InterPro" id="IPR029055">
    <property type="entry name" value="Ntn_hydrolases_N"/>
</dbReference>
<evidence type="ECO:0000256" key="3">
    <source>
        <dbReference type="ARBA" id="ARBA00022962"/>
    </source>
</evidence>
<keyword evidence="3" id="KW-0315">Glutamine amidotransferase</keyword>
<protein>
    <submittedName>
        <fullName evidence="5">Asparagine synthase-domain-containing protein</fullName>
    </submittedName>
</protein>
<sequence>MDAHPRRHARQATHSSSSTPLMCGIFASLSRHDPIHPDPTIAALLRNRGPDSQQTLERSVNQCHLVLHATVLALRGTSIVSQPLLDRDSGSVLCWNGEAWEIDRQPVLGNDSEAVLGLFVDACRHQTTIASAISRVRGPYAFVFYDAPRRRLYFGRDCLGRRSLLCSEKAGSMILSSICDYKVSDQWHEVEANGIFFVDLDDAESQINCIPYVRDTKMQDGDILTLPYPRLNMTLPENKPPQLSQDSQAVADIQNVLERSLRLRLQFETELFGQPNDRRANIAILFSGGLDCTLLARIAHDILPLETSIDLLNVAFENPRVHRPPPGIAADYSPYKLCPDRITGRSSHAELCMVCPQRTWRLVEVNVPYSETLAHRENVITLMHPHNTEMDLSIAYALYFASRGLGSINEKSEYKSPARILLSGLGADELFGGYQRHGTAFSRKGFLGLAEELDLDITRLPKRNLGRDDRVISDSGREVRFPFIDEEVLNWALAAPVWAKTGFGQDDISVGSSEVLLDAEKRVLRLLASKLGMVRVASEKKRAIQFGARTAKMEAGKIKGTHAIKG</sequence>
<keyword evidence="2" id="KW-0061">Asparagine biosynthesis</keyword>
<accession>A0ABR1KFQ6</accession>